<feature type="chain" id="PRO_5021925928" description="DUF5666 domain-containing protein" evidence="1">
    <location>
        <begin position="28"/>
        <end position="122"/>
    </location>
</feature>
<dbReference type="InterPro" id="IPR046150">
    <property type="entry name" value="DUF6152"/>
</dbReference>
<keyword evidence="3" id="KW-1185">Reference proteome</keyword>
<feature type="signal peptide" evidence="1">
    <location>
        <begin position="1"/>
        <end position="27"/>
    </location>
</feature>
<keyword evidence="1" id="KW-0732">Signal</keyword>
<evidence type="ECO:0008006" key="4">
    <source>
        <dbReference type="Google" id="ProtNLM"/>
    </source>
</evidence>
<name>A0A512E0M3_9PROT</name>
<evidence type="ECO:0000313" key="3">
    <source>
        <dbReference type="Proteomes" id="UP000321523"/>
    </source>
</evidence>
<proteinExistence type="predicted"/>
<evidence type="ECO:0000313" key="2">
    <source>
        <dbReference type="EMBL" id="GEO42288.1"/>
    </source>
</evidence>
<gene>
    <name evidence="2" type="ORF">SAE02_64360</name>
</gene>
<accession>A0A512E0M3</accession>
<dbReference type="RefSeq" id="WP_044435491.1">
    <property type="nucleotide sequence ID" value="NZ_BJYZ01000038.1"/>
</dbReference>
<dbReference type="EMBL" id="BJYZ01000038">
    <property type="protein sequence ID" value="GEO42288.1"/>
    <property type="molecule type" value="Genomic_DNA"/>
</dbReference>
<reference evidence="2 3" key="1">
    <citation type="submission" date="2019-07" db="EMBL/GenBank/DDBJ databases">
        <title>Whole genome shotgun sequence of Skermanella aerolata NBRC 106429.</title>
        <authorList>
            <person name="Hosoyama A."/>
            <person name="Uohara A."/>
            <person name="Ohji S."/>
            <person name="Ichikawa N."/>
        </authorList>
    </citation>
    <scope>NUCLEOTIDE SEQUENCE [LARGE SCALE GENOMIC DNA]</scope>
    <source>
        <strain evidence="2 3">NBRC 106429</strain>
    </source>
</reference>
<sequence>MSPHQARAVTGAALILGSLALAVPALAHHGWGSYDSTTLTTLEGTVQSVAFSNPHASAQLEAQGKVWTIVLAPPSRMSSRGLPDGTLKSGQTVSLDGYIHKSDPVELRAERIRVDGKSVELR</sequence>
<organism evidence="2 3">
    <name type="scientific">Skermanella aerolata</name>
    <dbReference type="NCBI Taxonomy" id="393310"/>
    <lineage>
        <taxon>Bacteria</taxon>
        <taxon>Pseudomonadati</taxon>
        <taxon>Pseudomonadota</taxon>
        <taxon>Alphaproteobacteria</taxon>
        <taxon>Rhodospirillales</taxon>
        <taxon>Azospirillaceae</taxon>
        <taxon>Skermanella</taxon>
    </lineage>
</organism>
<dbReference type="AlphaFoldDB" id="A0A512E0M3"/>
<protein>
    <recommendedName>
        <fullName evidence="4">DUF5666 domain-containing protein</fullName>
    </recommendedName>
</protein>
<dbReference type="Proteomes" id="UP000321523">
    <property type="component" value="Unassembled WGS sequence"/>
</dbReference>
<dbReference type="Pfam" id="PF19649">
    <property type="entry name" value="DUF6152"/>
    <property type="match status" value="1"/>
</dbReference>
<evidence type="ECO:0000256" key="1">
    <source>
        <dbReference type="SAM" id="SignalP"/>
    </source>
</evidence>
<comment type="caution">
    <text evidence="2">The sequence shown here is derived from an EMBL/GenBank/DDBJ whole genome shotgun (WGS) entry which is preliminary data.</text>
</comment>